<reference evidence="1" key="2">
    <citation type="submission" date="2018-08" db="UniProtKB">
        <authorList>
            <consortium name="EnsemblPlants"/>
        </authorList>
    </citation>
    <scope>IDENTIFICATION</scope>
    <source>
        <strain evidence="1">Yugu1</strain>
    </source>
</reference>
<dbReference type="HOGENOM" id="CLU_030606_0_0_1"/>
<dbReference type="OMA" id="QESEWPP"/>
<dbReference type="EMBL" id="AGNK02002952">
    <property type="status" value="NOT_ANNOTATED_CDS"/>
    <property type="molecule type" value="Genomic_DNA"/>
</dbReference>
<proteinExistence type="predicted"/>
<protein>
    <submittedName>
        <fullName evidence="1">Uncharacterized protein</fullName>
    </submittedName>
</protein>
<organism evidence="1 2">
    <name type="scientific">Setaria italica</name>
    <name type="common">Foxtail millet</name>
    <name type="synonym">Panicum italicum</name>
    <dbReference type="NCBI Taxonomy" id="4555"/>
    <lineage>
        <taxon>Eukaryota</taxon>
        <taxon>Viridiplantae</taxon>
        <taxon>Streptophyta</taxon>
        <taxon>Embryophyta</taxon>
        <taxon>Tracheophyta</taxon>
        <taxon>Spermatophyta</taxon>
        <taxon>Magnoliopsida</taxon>
        <taxon>Liliopsida</taxon>
        <taxon>Poales</taxon>
        <taxon>Poaceae</taxon>
        <taxon>PACMAD clade</taxon>
        <taxon>Panicoideae</taxon>
        <taxon>Panicodae</taxon>
        <taxon>Paniceae</taxon>
        <taxon>Cenchrinae</taxon>
        <taxon>Setaria</taxon>
    </lineage>
</organism>
<dbReference type="Gramene" id="KQL04986">
    <property type="protein sequence ID" value="KQL04986"/>
    <property type="gene ID" value="SETIT_004059mg"/>
</dbReference>
<dbReference type="PANTHER" id="PTHR34591">
    <property type="entry name" value="OS03G0653100 PROTEIN-RELATED"/>
    <property type="match status" value="1"/>
</dbReference>
<evidence type="ECO:0000313" key="2">
    <source>
        <dbReference type="Proteomes" id="UP000004995"/>
    </source>
</evidence>
<dbReference type="Proteomes" id="UP000004995">
    <property type="component" value="Unassembled WGS sequence"/>
</dbReference>
<accession>K3XQ79</accession>
<name>K3XQ79_SETIT</name>
<keyword evidence="2" id="KW-1185">Reference proteome</keyword>
<sequence length="373" mass="42168">MAHREKCLVRELHEDAWRAAIDGGRLLRAELLPRSLGGIFVDFNMLGRTEFFSSPYCGSGGAAATVSGDLDYAPDTSVEGHCNGLVLLFSCVANPTTRQWAHLPEQPPPRTATEDAYYELPYLVFLIPVVLCWADLDPVAQESEWPPPLLETHVFSSRTGRWEERSFVREGEAAGTMAEMQLARATQKRNGVYGRGALYVHCQSDFFCRISTSDGNNKYQVIKHPMGIEPNEHPELHLGRSENGVYCAVVDLNFRLKHQNNLKHLLASPEYTQQDYYDGDRNNEEPVHCNNKVKDHSYVTLLGFHRFKETVFLNSTAYDLNSSKVEDLGNMLPEYYHCIAGQHGYIRASFPYTPCWMEDPLPAVLQSRCSSEQ</sequence>
<dbReference type="PANTHER" id="PTHR34591:SF13">
    <property type="entry name" value="OS03G0669900 PROTEIN"/>
    <property type="match status" value="1"/>
</dbReference>
<dbReference type="eggNOG" id="ENOG502R3X7">
    <property type="taxonomic scope" value="Eukaryota"/>
</dbReference>
<evidence type="ECO:0000313" key="1">
    <source>
        <dbReference type="EnsemblPlants" id="KQL04986"/>
    </source>
</evidence>
<reference evidence="2" key="1">
    <citation type="journal article" date="2012" name="Nat. Biotechnol.">
        <title>Reference genome sequence of the model plant Setaria.</title>
        <authorList>
            <person name="Bennetzen J.L."/>
            <person name="Schmutz J."/>
            <person name="Wang H."/>
            <person name="Percifield R."/>
            <person name="Hawkins J."/>
            <person name="Pontaroli A.C."/>
            <person name="Estep M."/>
            <person name="Feng L."/>
            <person name="Vaughn J.N."/>
            <person name="Grimwood J."/>
            <person name="Jenkins J."/>
            <person name="Barry K."/>
            <person name="Lindquist E."/>
            <person name="Hellsten U."/>
            <person name="Deshpande S."/>
            <person name="Wang X."/>
            <person name="Wu X."/>
            <person name="Mitros T."/>
            <person name="Triplett J."/>
            <person name="Yang X."/>
            <person name="Ye C.Y."/>
            <person name="Mauro-Herrera M."/>
            <person name="Wang L."/>
            <person name="Li P."/>
            <person name="Sharma M."/>
            <person name="Sharma R."/>
            <person name="Ronald P.C."/>
            <person name="Panaud O."/>
            <person name="Kellogg E.A."/>
            <person name="Brutnell T.P."/>
            <person name="Doust A.N."/>
            <person name="Tuskan G.A."/>
            <person name="Rokhsar D."/>
            <person name="Devos K.M."/>
        </authorList>
    </citation>
    <scope>NUCLEOTIDE SEQUENCE [LARGE SCALE GENOMIC DNA]</scope>
    <source>
        <strain evidence="2">cv. Yugu1</strain>
    </source>
</reference>
<dbReference type="AlphaFoldDB" id="K3XQ79"/>
<dbReference type="InParanoid" id="K3XQ79"/>
<dbReference type="EnsemblPlants" id="KQL04986">
    <property type="protein sequence ID" value="KQL04986"/>
    <property type="gene ID" value="SETIT_004059mg"/>
</dbReference>